<evidence type="ECO:0000256" key="4">
    <source>
        <dbReference type="ARBA" id="ARBA00022833"/>
    </source>
</evidence>
<reference evidence="6 7" key="1">
    <citation type="submission" date="2014-05" db="EMBL/GenBank/DDBJ databases">
        <title>Whole genome shotgun sequence of Rhizobium rhizogenes NBRC 13257.</title>
        <authorList>
            <person name="Katano-Makiyama Y."/>
            <person name="Hosoyama A."/>
            <person name="Hashimoto M."/>
            <person name="Hosoyama Y."/>
            <person name="Noguchi M."/>
            <person name="Tsuchikane K."/>
            <person name="Kimura A."/>
            <person name="Ohji S."/>
            <person name="Ichikawa N."/>
            <person name="Yamazoe A."/>
            <person name="Fujita N."/>
        </authorList>
    </citation>
    <scope>NUCLEOTIDE SEQUENCE [LARGE SCALE GENOMIC DNA]</scope>
    <source>
        <strain evidence="6 7">NBRC 13257</strain>
    </source>
</reference>
<protein>
    <submittedName>
        <fullName evidence="6">Hydrolase</fullName>
    </submittedName>
</protein>
<comment type="similarity">
    <text evidence="1">Belongs to the metallo-beta-lactamase superfamily.</text>
</comment>
<dbReference type="GO" id="GO:0046872">
    <property type="term" value="F:metal ion binding"/>
    <property type="evidence" value="ECO:0007669"/>
    <property type="project" value="UniProtKB-KW"/>
</dbReference>
<dbReference type="GO" id="GO:0016787">
    <property type="term" value="F:hydrolase activity"/>
    <property type="evidence" value="ECO:0007669"/>
    <property type="project" value="UniProtKB-KW"/>
</dbReference>
<dbReference type="SMART" id="SM00849">
    <property type="entry name" value="Lactamase_B"/>
    <property type="match status" value="1"/>
</dbReference>
<accession>A0AA87Q6I1</accession>
<dbReference type="Gene3D" id="3.60.15.10">
    <property type="entry name" value="Ribonuclease Z/Hydroxyacylglutathione hydrolase-like"/>
    <property type="match status" value="1"/>
</dbReference>
<feature type="domain" description="Metallo-beta-lactamase" evidence="5">
    <location>
        <begin position="52"/>
        <end position="254"/>
    </location>
</feature>
<keyword evidence="3 6" id="KW-0378">Hydrolase</keyword>
<dbReference type="EMBL" id="BAYX01000004">
    <property type="protein sequence ID" value="GAJ92467.1"/>
    <property type="molecule type" value="Genomic_DNA"/>
</dbReference>
<organism evidence="6 7">
    <name type="scientific">Rhizobium rhizogenes NBRC 13257</name>
    <dbReference type="NCBI Taxonomy" id="1220581"/>
    <lineage>
        <taxon>Bacteria</taxon>
        <taxon>Pseudomonadati</taxon>
        <taxon>Pseudomonadota</taxon>
        <taxon>Alphaproteobacteria</taxon>
        <taxon>Hyphomicrobiales</taxon>
        <taxon>Rhizobiaceae</taxon>
        <taxon>Rhizobium/Agrobacterium group</taxon>
        <taxon>Rhizobium</taxon>
    </lineage>
</organism>
<dbReference type="PANTHER" id="PTHR42978">
    <property type="entry name" value="QUORUM-QUENCHING LACTONASE YTNP-RELATED-RELATED"/>
    <property type="match status" value="1"/>
</dbReference>
<dbReference type="InterPro" id="IPR001279">
    <property type="entry name" value="Metallo-B-lactamas"/>
</dbReference>
<dbReference type="InterPro" id="IPR051013">
    <property type="entry name" value="MBL_superfamily_lactonases"/>
</dbReference>
<dbReference type="InterPro" id="IPR036866">
    <property type="entry name" value="RibonucZ/Hydroxyglut_hydro"/>
</dbReference>
<sequence>MTDSLRHFGQYDVILLRDGVFEAPAQVLIHADGSPARQRAIEALGKPMLQVDVNCFALRSADGIILVDAGTGTAWGPKYGHARSALQEAGITPDQIRLILLTHIHGDHALGLFDGDASYFPNAEIVVPARDFAFFTDPAVREATPEARRGGFKVAEQLVRVYGSRVRQLPDGPVLAGIEARPLPGHTPGHTGYLVRGGDKDLLIWGDTLHLEDLQPGDPKIGLIYDIDPEMAVQTRQATLEHAVREGWIVAGGHITGFGRVERASEGYRIVPV</sequence>
<dbReference type="AlphaFoldDB" id="A0AA87Q6I1"/>
<keyword evidence="4" id="KW-0862">Zinc</keyword>
<dbReference type="SUPFAM" id="SSF56281">
    <property type="entry name" value="Metallo-hydrolase/oxidoreductase"/>
    <property type="match status" value="1"/>
</dbReference>
<dbReference type="RefSeq" id="WP_042471305.1">
    <property type="nucleotide sequence ID" value="NZ_BAYX01000004.1"/>
</dbReference>
<evidence type="ECO:0000256" key="1">
    <source>
        <dbReference type="ARBA" id="ARBA00007749"/>
    </source>
</evidence>
<evidence type="ECO:0000313" key="7">
    <source>
        <dbReference type="Proteomes" id="UP000026941"/>
    </source>
</evidence>
<keyword evidence="2" id="KW-0479">Metal-binding</keyword>
<evidence type="ECO:0000256" key="2">
    <source>
        <dbReference type="ARBA" id="ARBA00022723"/>
    </source>
</evidence>
<dbReference type="CDD" id="cd07720">
    <property type="entry name" value="OPHC2-like_MBL-fold"/>
    <property type="match status" value="1"/>
</dbReference>
<gene>
    <name evidence="6" type="ORF">RRH01S_04_00200</name>
</gene>
<proteinExistence type="inferred from homology"/>
<name>A0AA87Q6I1_RHIRH</name>
<evidence type="ECO:0000259" key="5">
    <source>
        <dbReference type="SMART" id="SM00849"/>
    </source>
</evidence>
<evidence type="ECO:0000256" key="3">
    <source>
        <dbReference type="ARBA" id="ARBA00022801"/>
    </source>
</evidence>
<dbReference type="Proteomes" id="UP000026941">
    <property type="component" value="Unassembled WGS sequence"/>
</dbReference>
<dbReference type="Pfam" id="PF00753">
    <property type="entry name" value="Lactamase_B"/>
    <property type="match status" value="1"/>
</dbReference>
<evidence type="ECO:0000313" key="6">
    <source>
        <dbReference type="EMBL" id="GAJ92467.1"/>
    </source>
</evidence>
<dbReference type="PANTHER" id="PTHR42978:SF6">
    <property type="entry name" value="QUORUM-QUENCHING LACTONASE YTNP-RELATED"/>
    <property type="match status" value="1"/>
</dbReference>
<comment type="caution">
    <text evidence="6">The sequence shown here is derived from an EMBL/GenBank/DDBJ whole genome shotgun (WGS) entry which is preliminary data.</text>
</comment>